<reference evidence="1 2" key="1">
    <citation type="submission" date="2020-08" db="EMBL/GenBank/DDBJ databases">
        <title>Complete Genome Sequence of Effusibacillus dendaii Strain skT53, Isolated from Farmland soil.</title>
        <authorList>
            <person name="Konishi T."/>
            <person name="Kawasaki H."/>
        </authorList>
    </citation>
    <scope>NUCLEOTIDE SEQUENCE [LARGE SCALE GENOMIC DNA]</scope>
    <source>
        <strain evidence="2">skT53</strain>
    </source>
</reference>
<dbReference type="Proteomes" id="UP000593802">
    <property type="component" value="Chromosome"/>
</dbReference>
<name>A0A7I8DEW7_9BACL</name>
<proteinExistence type="predicted"/>
<keyword evidence="2" id="KW-1185">Reference proteome</keyword>
<dbReference type="EMBL" id="AP023366">
    <property type="protein sequence ID" value="BCJ86451.1"/>
    <property type="molecule type" value="Genomic_DNA"/>
</dbReference>
<dbReference type="AlphaFoldDB" id="A0A7I8DEW7"/>
<evidence type="ECO:0000313" key="1">
    <source>
        <dbReference type="EMBL" id="BCJ86451.1"/>
    </source>
</evidence>
<protein>
    <recommendedName>
        <fullName evidence="3">Phage tail protein</fullName>
    </recommendedName>
</protein>
<evidence type="ECO:0000313" key="2">
    <source>
        <dbReference type="Proteomes" id="UP000593802"/>
    </source>
</evidence>
<accession>A0A7I8DEW7</accession>
<evidence type="ECO:0008006" key="3">
    <source>
        <dbReference type="Google" id="ProtNLM"/>
    </source>
</evidence>
<dbReference type="RefSeq" id="WP_200760456.1">
    <property type="nucleotide sequence ID" value="NZ_AP023366.1"/>
</dbReference>
<gene>
    <name evidence="1" type="ORF">skT53_14360</name>
</gene>
<organism evidence="1 2">
    <name type="scientific">Effusibacillus dendaii</name>
    <dbReference type="NCBI Taxonomy" id="2743772"/>
    <lineage>
        <taxon>Bacteria</taxon>
        <taxon>Bacillati</taxon>
        <taxon>Bacillota</taxon>
        <taxon>Bacilli</taxon>
        <taxon>Bacillales</taxon>
        <taxon>Alicyclobacillaceae</taxon>
        <taxon>Effusibacillus</taxon>
    </lineage>
</organism>
<dbReference type="KEGG" id="eff:skT53_14360"/>
<sequence length="187" mass="19908">MALSHTIKLMELSDAKIAQLTSDSGASPAYSASVDLPGITKITLSPKADMKKLYGDSALLDVYQKTTEVELDIECSLLSLDALKVMMGGTVTDAGTTPSQTTTYSLQATNSTPPYFKLEGQWTYAGDGIGDGHVVLYKCKVTDPPQIDLNDASGNYGTVKFKAIALPATSNGKWFDLVLNETKTAIS</sequence>